<organism evidence="2 3">
    <name type="scientific">Phytophthora nicotianae P1569</name>
    <dbReference type="NCBI Taxonomy" id="1317065"/>
    <lineage>
        <taxon>Eukaryota</taxon>
        <taxon>Sar</taxon>
        <taxon>Stramenopiles</taxon>
        <taxon>Oomycota</taxon>
        <taxon>Peronosporomycetes</taxon>
        <taxon>Peronosporales</taxon>
        <taxon>Peronosporaceae</taxon>
        <taxon>Phytophthora</taxon>
    </lineage>
</organism>
<dbReference type="eggNOG" id="ENOG502SRRY">
    <property type="taxonomic scope" value="Eukaryota"/>
</dbReference>
<keyword evidence="3" id="KW-1185">Reference proteome</keyword>
<sequence length="100" mass="11679">MSDGRHDTTRIDGNNTSSQPRRRKSIGTVKENKFKKGKECCSVTCKLNSICKDPLLCDEIRRSAREMQQIRMEVWHLVNLYTLRCLEDDIPLPDYTDKTF</sequence>
<comment type="caution">
    <text evidence="2">The sequence shown here is derived from an EMBL/GenBank/DDBJ whole genome shotgun (WGS) entry which is preliminary data.</text>
</comment>
<gene>
    <name evidence="2" type="ORF">F443_10820</name>
</gene>
<dbReference type="AlphaFoldDB" id="V9EZ15"/>
<protein>
    <submittedName>
        <fullName evidence="2">Uncharacterized protein</fullName>
    </submittedName>
</protein>
<evidence type="ECO:0000313" key="2">
    <source>
        <dbReference type="EMBL" id="ETI44494.1"/>
    </source>
</evidence>
<name>V9EZ15_PHYNI</name>
<proteinExistence type="predicted"/>
<dbReference type="Proteomes" id="UP000018721">
    <property type="component" value="Unassembled WGS sequence"/>
</dbReference>
<dbReference type="HOGENOM" id="CLU_2311676_0_0_1"/>
<dbReference type="OrthoDB" id="125056at2759"/>
<evidence type="ECO:0000256" key="1">
    <source>
        <dbReference type="SAM" id="MobiDB-lite"/>
    </source>
</evidence>
<evidence type="ECO:0000313" key="3">
    <source>
        <dbReference type="Proteomes" id="UP000018721"/>
    </source>
</evidence>
<feature type="region of interest" description="Disordered" evidence="1">
    <location>
        <begin position="1"/>
        <end position="29"/>
    </location>
</feature>
<dbReference type="EMBL" id="ANIZ01001832">
    <property type="protein sequence ID" value="ETI44494.1"/>
    <property type="molecule type" value="Genomic_DNA"/>
</dbReference>
<feature type="compositionally biased region" description="Basic and acidic residues" evidence="1">
    <location>
        <begin position="1"/>
        <end position="10"/>
    </location>
</feature>
<reference evidence="2 3" key="1">
    <citation type="submission" date="2013-11" db="EMBL/GenBank/DDBJ databases">
        <title>The Genome Sequence of Phytophthora parasitica P1569.</title>
        <authorList>
            <consortium name="The Broad Institute Genomics Platform"/>
            <person name="Russ C."/>
            <person name="Tyler B."/>
            <person name="Panabieres F."/>
            <person name="Shan W."/>
            <person name="Tripathy S."/>
            <person name="Grunwald N."/>
            <person name="Machado M."/>
            <person name="Johnson C.S."/>
            <person name="Arredondo F."/>
            <person name="Hong C."/>
            <person name="Coffey M."/>
            <person name="Young S.K."/>
            <person name="Zeng Q."/>
            <person name="Gargeya S."/>
            <person name="Fitzgerald M."/>
            <person name="Abouelleil A."/>
            <person name="Alvarado L."/>
            <person name="Chapman S.B."/>
            <person name="Gainer-Dewar J."/>
            <person name="Goldberg J."/>
            <person name="Griggs A."/>
            <person name="Gujja S."/>
            <person name="Hansen M."/>
            <person name="Howarth C."/>
            <person name="Imamovic A."/>
            <person name="Ireland A."/>
            <person name="Larimer J."/>
            <person name="McCowan C."/>
            <person name="Murphy C."/>
            <person name="Pearson M."/>
            <person name="Poon T.W."/>
            <person name="Priest M."/>
            <person name="Roberts A."/>
            <person name="Saif S."/>
            <person name="Shea T."/>
            <person name="Sykes S."/>
            <person name="Wortman J."/>
            <person name="Nusbaum C."/>
            <person name="Birren B."/>
        </authorList>
    </citation>
    <scope>NUCLEOTIDE SEQUENCE [LARGE SCALE GENOMIC DNA]</scope>
    <source>
        <strain evidence="2 3">P1569</strain>
    </source>
</reference>
<accession>V9EZ15</accession>